<dbReference type="SUPFAM" id="SSF69500">
    <property type="entry name" value="DTD-like"/>
    <property type="match status" value="1"/>
</dbReference>
<dbReference type="EMBL" id="BRXW01000282">
    <property type="protein sequence ID" value="GMI17225.1"/>
    <property type="molecule type" value="Genomic_DNA"/>
</dbReference>
<protein>
    <submittedName>
        <fullName evidence="2">Uncharacterized protein</fullName>
    </submittedName>
</protein>
<evidence type="ECO:0000256" key="1">
    <source>
        <dbReference type="SAM" id="MobiDB-lite"/>
    </source>
</evidence>
<dbReference type="Pfam" id="PF02580">
    <property type="entry name" value="Tyr_Deacylase"/>
    <property type="match status" value="1"/>
</dbReference>
<comment type="caution">
    <text evidence="2">The sequence shown here is derived from an EMBL/GenBank/DDBJ whole genome shotgun (WGS) entry which is preliminary data.</text>
</comment>
<dbReference type="GO" id="GO:0051499">
    <property type="term" value="F:D-aminoacyl-tRNA deacylase activity"/>
    <property type="evidence" value="ECO:0007669"/>
    <property type="project" value="InterPro"/>
</dbReference>
<feature type="region of interest" description="Disordered" evidence="1">
    <location>
        <begin position="31"/>
        <end position="107"/>
    </location>
</feature>
<name>A0A9W7KZS7_9STRA</name>
<dbReference type="OrthoDB" id="10407239at2759"/>
<feature type="compositionally biased region" description="Polar residues" evidence="1">
    <location>
        <begin position="83"/>
        <end position="93"/>
    </location>
</feature>
<evidence type="ECO:0000313" key="3">
    <source>
        <dbReference type="Proteomes" id="UP001165122"/>
    </source>
</evidence>
<dbReference type="AlphaFoldDB" id="A0A9W7KZS7"/>
<gene>
    <name evidence="2" type="ORF">TrLO_g1335</name>
</gene>
<reference evidence="3" key="1">
    <citation type="journal article" date="2023" name="Commun. Biol.">
        <title>Genome analysis of Parmales, the sister group of diatoms, reveals the evolutionary specialization of diatoms from phago-mixotrophs to photoautotrophs.</title>
        <authorList>
            <person name="Ban H."/>
            <person name="Sato S."/>
            <person name="Yoshikawa S."/>
            <person name="Yamada K."/>
            <person name="Nakamura Y."/>
            <person name="Ichinomiya M."/>
            <person name="Sato N."/>
            <person name="Blanc-Mathieu R."/>
            <person name="Endo H."/>
            <person name="Kuwata A."/>
            <person name="Ogata H."/>
        </authorList>
    </citation>
    <scope>NUCLEOTIDE SEQUENCE [LARGE SCALE GENOMIC DNA]</scope>
    <source>
        <strain evidence="3">NIES 3700</strain>
    </source>
</reference>
<dbReference type="GO" id="GO:0005737">
    <property type="term" value="C:cytoplasm"/>
    <property type="evidence" value="ECO:0007669"/>
    <property type="project" value="InterPro"/>
</dbReference>
<proteinExistence type="predicted"/>
<dbReference type="Gene3D" id="3.50.80.10">
    <property type="entry name" value="D-tyrosyl-tRNA(Tyr) deacylase"/>
    <property type="match status" value="1"/>
</dbReference>
<sequence>MSSKEFALVTAASAGVAIGVAACLFLSVPPAPPAFTEKDNPPSTPQSRAPQATSSPKPVPSPIFKEPAVTRGGSIRPLPIDTSRPSTQSSPRNSKSDPLAPVTVPTHIDSVPTSYQISLLFQRTESMTLSHSGKVKCEQSEPGLCVYVSFSKSTDDYDKKATKKKKNEKDKLTKAAETILNVKLLKQRKKLKDSIGARSLTIIPSANLTSKIKKFDFQYRSQIGQTEAKNLFLRLKDEILKAVKSLEDAEQVRCGFGEFGEMQELKMDCSSGPFMHFLTM</sequence>
<evidence type="ECO:0000313" key="2">
    <source>
        <dbReference type="EMBL" id="GMI17225.1"/>
    </source>
</evidence>
<dbReference type="PROSITE" id="PS51257">
    <property type="entry name" value="PROKAR_LIPOPROTEIN"/>
    <property type="match status" value="1"/>
</dbReference>
<feature type="compositionally biased region" description="Polar residues" evidence="1">
    <location>
        <begin position="45"/>
        <end position="56"/>
    </location>
</feature>
<accession>A0A9W7KZS7</accession>
<dbReference type="InterPro" id="IPR023509">
    <property type="entry name" value="DTD-like_sf"/>
</dbReference>
<dbReference type="Proteomes" id="UP001165122">
    <property type="component" value="Unassembled WGS sequence"/>
</dbReference>
<organism evidence="2 3">
    <name type="scientific">Triparma laevis f. longispina</name>
    <dbReference type="NCBI Taxonomy" id="1714387"/>
    <lineage>
        <taxon>Eukaryota</taxon>
        <taxon>Sar</taxon>
        <taxon>Stramenopiles</taxon>
        <taxon>Ochrophyta</taxon>
        <taxon>Bolidophyceae</taxon>
        <taxon>Parmales</taxon>
        <taxon>Triparmaceae</taxon>
        <taxon>Triparma</taxon>
    </lineage>
</organism>
<keyword evidence="3" id="KW-1185">Reference proteome</keyword>
<dbReference type="InterPro" id="IPR003732">
    <property type="entry name" value="Daa-tRNA_deacyls_DTD"/>
</dbReference>